<keyword evidence="9" id="KW-0862">Zinc</keyword>
<evidence type="ECO:0000256" key="10">
    <source>
        <dbReference type="ARBA" id="ARBA00023049"/>
    </source>
</evidence>
<keyword evidence="11" id="KW-0865">Zymogen</keyword>
<name>A0A239AUE6_9FLAO</name>
<dbReference type="InterPro" id="IPR046450">
    <property type="entry name" value="PA_dom_sf"/>
</dbReference>
<feature type="domain" description="Secretion system C-terminal sorting" evidence="15">
    <location>
        <begin position="820"/>
        <end position="892"/>
    </location>
</feature>
<evidence type="ECO:0000256" key="7">
    <source>
        <dbReference type="ARBA" id="ARBA00022729"/>
    </source>
</evidence>
<dbReference type="SUPFAM" id="SSF55486">
    <property type="entry name" value="Metalloproteases ('zincins'), catalytic domain"/>
    <property type="match status" value="1"/>
</dbReference>
<dbReference type="GO" id="GO:0006508">
    <property type="term" value="P:proteolysis"/>
    <property type="evidence" value="ECO:0007669"/>
    <property type="project" value="UniProtKB-KW"/>
</dbReference>
<evidence type="ECO:0000256" key="6">
    <source>
        <dbReference type="ARBA" id="ARBA00022723"/>
    </source>
</evidence>
<dbReference type="InterPro" id="IPR003137">
    <property type="entry name" value="PA_domain"/>
</dbReference>
<dbReference type="Gene3D" id="3.10.170.10">
    <property type="match status" value="1"/>
</dbReference>
<proteinExistence type="inferred from homology"/>
<dbReference type="OrthoDB" id="5377264at2"/>
<keyword evidence="7 12" id="KW-0732">Signal</keyword>
<evidence type="ECO:0000259" key="15">
    <source>
        <dbReference type="Pfam" id="PF18962"/>
    </source>
</evidence>
<evidence type="ECO:0000256" key="11">
    <source>
        <dbReference type="ARBA" id="ARBA00023145"/>
    </source>
</evidence>
<comment type="cofactor">
    <cofactor evidence="1">
        <name>Zn(2+)</name>
        <dbReference type="ChEBI" id="CHEBI:29105"/>
    </cofactor>
</comment>
<sequence length="893" mass="97793">MFKLYRIIVFACVLSFTTLVNGQDYSKIIKDYINTNKNKSLQNIQSDDISDLVIKDIVYSKQTGVTHVYAFQKINDIEIYNSMVNATFKDGEIIYLSHNLETGITSRTAKVSPRITPLQAASNASISLGLGRSNFIIDKKVSTKEFTLSNGGVSLEEVPVKLVYQVTKDNSLKLAWDLSIYTLDEEHWYSVRVDAITGELLDQYDGVMHCTFDSHHDQTVELSNHNIAKMPSQLDQVHNPMRVNEISGGGVYNVFPMPIESPNHGINRLVMNPHDPIASPLGWHDTDGIAGAEFTITRGNNTYVYEDRDGNSIPGASADGGEDLSFYSNYNFNAPPINSLDANMTNLFYWNNIMHDVFYQYGFDEESGNFQVNNYGNAGLGEDAVEVQAQRGGRNDVNDARIFISPDGTSPTMRMNLWGDPNASRLHLNIVNEPFEGSYLAREAAFGPGLPTLLETPIVGSLVVVEDDNSGSSTDANDACDSLMNSDDLEGNIAVIRRGTCTFDSKVFAAQNAGATAVIIVNNVPGDPFPPTGAIYVDSITIPSIMISQANGEDIISLLGDGNPMIAKLQNRGPYLRDSALDNGVVAHEYGHGITVRLTGGPSTIACSGNRENMNEGWSDYFGLMMTMTANDAPEDARGVGTYILGQPVDGPGIRRTRQYSTDFAVNDLTHGDLQNLIITHDVGSVWTTMLWDMTWDLIDEYGFDSDLYNGTGGNNIALQLVVDGLKLQPCRPGFVDGRDAILAAVEINRLISDNQRDAVSCIIWNAFANRGLGFSAQQNDTFTPFDNVEAFDLPSDISCQESRSSLSVNENDLDTVFSVFPNPSNGDITVQIAGTFGEGQIQIYDINGREVYNTFVNLEGNISVNATGLAKGVYIMNIKNDVSNYTSKLIIE</sequence>
<evidence type="ECO:0000256" key="12">
    <source>
        <dbReference type="SAM" id="SignalP"/>
    </source>
</evidence>
<dbReference type="Pfam" id="PF18962">
    <property type="entry name" value="Por_Secre_tail"/>
    <property type="match status" value="1"/>
</dbReference>
<dbReference type="InterPro" id="IPR027268">
    <property type="entry name" value="Peptidase_M4/M1_CTD_sf"/>
</dbReference>
<evidence type="ECO:0000256" key="4">
    <source>
        <dbReference type="ARBA" id="ARBA00022525"/>
    </source>
</evidence>
<dbReference type="NCBIfam" id="NF038113">
    <property type="entry name" value="T9SSA_dep_M36"/>
    <property type="match status" value="1"/>
</dbReference>
<keyword evidence="5" id="KW-0645">Protease</keyword>
<evidence type="ECO:0000256" key="9">
    <source>
        <dbReference type="ARBA" id="ARBA00022833"/>
    </source>
</evidence>
<keyword evidence="10" id="KW-0482">Metalloprotease</keyword>
<dbReference type="Pfam" id="PF02128">
    <property type="entry name" value="Peptidase_M36"/>
    <property type="match status" value="1"/>
</dbReference>
<dbReference type="InterPro" id="IPR001842">
    <property type="entry name" value="Peptidase_M36"/>
</dbReference>
<keyword evidence="8" id="KW-0378">Hydrolase</keyword>
<dbReference type="PANTHER" id="PTHR33478">
    <property type="entry name" value="EXTRACELLULAR METALLOPROTEINASE MEP"/>
    <property type="match status" value="1"/>
</dbReference>
<protein>
    <submittedName>
        <fullName evidence="16">Por secretion system C-terminal sorting domain-containing protein</fullName>
    </submittedName>
</protein>
<feature type="chain" id="PRO_5012444183" evidence="12">
    <location>
        <begin position="23"/>
        <end position="893"/>
    </location>
</feature>
<dbReference type="EMBL" id="FZNY01000005">
    <property type="protein sequence ID" value="SNR98971.1"/>
    <property type="molecule type" value="Genomic_DNA"/>
</dbReference>
<feature type="signal peptide" evidence="12">
    <location>
        <begin position="1"/>
        <end position="22"/>
    </location>
</feature>
<evidence type="ECO:0000313" key="17">
    <source>
        <dbReference type="Proteomes" id="UP000198379"/>
    </source>
</evidence>
<organism evidence="16 17">
    <name type="scientific">Dokdonia pacifica</name>
    <dbReference type="NCBI Taxonomy" id="1627892"/>
    <lineage>
        <taxon>Bacteria</taxon>
        <taxon>Pseudomonadati</taxon>
        <taxon>Bacteroidota</taxon>
        <taxon>Flavobacteriia</taxon>
        <taxon>Flavobacteriales</taxon>
        <taxon>Flavobacteriaceae</taxon>
        <taxon>Dokdonia</taxon>
    </lineage>
</organism>
<feature type="domain" description="FTP" evidence="14">
    <location>
        <begin position="51"/>
        <end position="94"/>
    </location>
</feature>
<keyword evidence="17" id="KW-1185">Reference proteome</keyword>
<accession>A0A239AUE6</accession>
<comment type="similarity">
    <text evidence="3">Belongs to the peptidase M36 family.</text>
</comment>
<evidence type="ECO:0000313" key="16">
    <source>
        <dbReference type="EMBL" id="SNR98971.1"/>
    </source>
</evidence>
<comment type="subcellular location">
    <subcellularLocation>
        <location evidence="2">Secreted</location>
    </subcellularLocation>
</comment>
<dbReference type="NCBIfam" id="TIGR04183">
    <property type="entry name" value="Por_Secre_tail"/>
    <property type="match status" value="1"/>
</dbReference>
<dbReference type="GO" id="GO:0008270">
    <property type="term" value="F:zinc ion binding"/>
    <property type="evidence" value="ECO:0007669"/>
    <property type="project" value="InterPro"/>
</dbReference>
<gene>
    <name evidence="16" type="ORF">SAMN06265376_105128</name>
</gene>
<evidence type="ECO:0000259" key="13">
    <source>
        <dbReference type="Pfam" id="PF02225"/>
    </source>
</evidence>
<feature type="domain" description="PA" evidence="13">
    <location>
        <begin position="460"/>
        <end position="555"/>
    </location>
</feature>
<dbReference type="InterPro" id="IPR026444">
    <property type="entry name" value="Secre_tail"/>
</dbReference>
<dbReference type="Gene3D" id="3.50.30.30">
    <property type="match status" value="1"/>
</dbReference>
<evidence type="ECO:0000256" key="3">
    <source>
        <dbReference type="ARBA" id="ARBA00006006"/>
    </source>
</evidence>
<dbReference type="CDD" id="cd09596">
    <property type="entry name" value="M36"/>
    <property type="match status" value="1"/>
</dbReference>
<dbReference type="GO" id="GO:0004222">
    <property type="term" value="F:metalloendopeptidase activity"/>
    <property type="evidence" value="ECO:0007669"/>
    <property type="project" value="InterPro"/>
</dbReference>
<dbReference type="GO" id="GO:0005615">
    <property type="term" value="C:extracellular space"/>
    <property type="evidence" value="ECO:0007669"/>
    <property type="project" value="InterPro"/>
</dbReference>
<keyword evidence="4" id="KW-0964">Secreted</keyword>
<dbReference type="CDD" id="cd04818">
    <property type="entry name" value="PA_subtilisin_1"/>
    <property type="match status" value="1"/>
</dbReference>
<dbReference type="InterPro" id="IPR011096">
    <property type="entry name" value="FTP_domain"/>
</dbReference>
<evidence type="ECO:0000256" key="2">
    <source>
        <dbReference type="ARBA" id="ARBA00004613"/>
    </source>
</evidence>
<dbReference type="InterPro" id="IPR050371">
    <property type="entry name" value="Fungal_virulence_M36"/>
</dbReference>
<evidence type="ECO:0000259" key="14">
    <source>
        <dbReference type="Pfam" id="PF07504"/>
    </source>
</evidence>
<evidence type="ECO:0000256" key="1">
    <source>
        <dbReference type="ARBA" id="ARBA00001947"/>
    </source>
</evidence>
<dbReference type="Gene3D" id="1.10.390.10">
    <property type="entry name" value="Neutral Protease Domain 2"/>
    <property type="match status" value="1"/>
</dbReference>
<dbReference type="Proteomes" id="UP000198379">
    <property type="component" value="Unassembled WGS sequence"/>
</dbReference>
<reference evidence="16 17" key="1">
    <citation type="submission" date="2017-06" db="EMBL/GenBank/DDBJ databases">
        <authorList>
            <person name="Kim H.J."/>
            <person name="Triplett B.A."/>
        </authorList>
    </citation>
    <scope>NUCLEOTIDE SEQUENCE [LARGE SCALE GENOMIC DNA]</scope>
    <source>
        <strain evidence="16 17">DSM 25597</strain>
    </source>
</reference>
<dbReference type="SUPFAM" id="SSF52025">
    <property type="entry name" value="PA domain"/>
    <property type="match status" value="1"/>
</dbReference>
<dbReference type="Pfam" id="PF02225">
    <property type="entry name" value="PA"/>
    <property type="match status" value="1"/>
</dbReference>
<dbReference type="RefSeq" id="WP_089372385.1">
    <property type="nucleotide sequence ID" value="NZ_BMEP01000006.1"/>
</dbReference>
<keyword evidence="6" id="KW-0479">Metal-binding</keyword>
<dbReference type="AlphaFoldDB" id="A0A239AUE6"/>
<dbReference type="PANTHER" id="PTHR33478:SF1">
    <property type="entry name" value="EXTRACELLULAR METALLOPROTEINASE MEP"/>
    <property type="match status" value="1"/>
</dbReference>
<evidence type="ECO:0000256" key="8">
    <source>
        <dbReference type="ARBA" id="ARBA00022801"/>
    </source>
</evidence>
<evidence type="ECO:0000256" key="5">
    <source>
        <dbReference type="ARBA" id="ARBA00022670"/>
    </source>
</evidence>
<dbReference type="Pfam" id="PF07504">
    <property type="entry name" value="FTP"/>
    <property type="match status" value="1"/>
</dbReference>